<dbReference type="EMBL" id="MLBF01000105">
    <property type="protein sequence ID" value="OLN25682.1"/>
    <property type="molecule type" value="Genomic_DNA"/>
</dbReference>
<sequence>MIGHGIGVFVHKSFAYKFICDVSVISEENFAFSVNALFYSFFDI</sequence>
<keyword evidence="2" id="KW-1185">Reference proteome</keyword>
<evidence type="ECO:0000313" key="1">
    <source>
        <dbReference type="EMBL" id="OLN25682.1"/>
    </source>
</evidence>
<organism evidence="1 2">
    <name type="scientific">Desulfosporosinus metallidurans</name>
    <dbReference type="NCBI Taxonomy" id="1888891"/>
    <lineage>
        <taxon>Bacteria</taxon>
        <taxon>Bacillati</taxon>
        <taxon>Bacillota</taxon>
        <taxon>Clostridia</taxon>
        <taxon>Eubacteriales</taxon>
        <taxon>Desulfitobacteriaceae</taxon>
        <taxon>Desulfosporosinus</taxon>
    </lineage>
</organism>
<protein>
    <submittedName>
        <fullName evidence="1">Uncharacterized protein</fullName>
    </submittedName>
</protein>
<comment type="caution">
    <text evidence="1">The sequence shown here is derived from an EMBL/GenBank/DDBJ whole genome shotgun (WGS) entry which is preliminary data.</text>
</comment>
<name>A0A1Q8QEH1_9FIRM</name>
<dbReference type="Proteomes" id="UP000186102">
    <property type="component" value="Unassembled WGS sequence"/>
</dbReference>
<dbReference type="STRING" id="1888891.DSOL_5262"/>
<gene>
    <name evidence="1" type="ORF">DSOL_5262</name>
</gene>
<dbReference type="AlphaFoldDB" id="A0A1Q8QEH1"/>
<reference evidence="1 2" key="1">
    <citation type="submission" date="2016-09" db="EMBL/GenBank/DDBJ databases">
        <title>Complete genome of Desulfosporosinus sp. OL.</title>
        <authorList>
            <person name="Mardanov A."/>
            <person name="Beletsky A."/>
            <person name="Panova A."/>
            <person name="Karnachuk O."/>
            <person name="Ravin N."/>
        </authorList>
    </citation>
    <scope>NUCLEOTIDE SEQUENCE [LARGE SCALE GENOMIC DNA]</scope>
    <source>
        <strain evidence="1 2">OL</strain>
    </source>
</reference>
<accession>A0A1Q8QEH1</accession>
<evidence type="ECO:0000313" key="2">
    <source>
        <dbReference type="Proteomes" id="UP000186102"/>
    </source>
</evidence>
<proteinExistence type="predicted"/>